<gene>
    <name evidence="1" type="ORF">MNOR_LOCUS39957</name>
</gene>
<organism evidence="1 2">
    <name type="scientific">Meganyctiphanes norvegica</name>
    <name type="common">Northern krill</name>
    <name type="synonym">Thysanopoda norvegica</name>
    <dbReference type="NCBI Taxonomy" id="48144"/>
    <lineage>
        <taxon>Eukaryota</taxon>
        <taxon>Metazoa</taxon>
        <taxon>Ecdysozoa</taxon>
        <taxon>Arthropoda</taxon>
        <taxon>Crustacea</taxon>
        <taxon>Multicrustacea</taxon>
        <taxon>Malacostraca</taxon>
        <taxon>Eumalacostraca</taxon>
        <taxon>Eucarida</taxon>
        <taxon>Euphausiacea</taxon>
        <taxon>Euphausiidae</taxon>
        <taxon>Meganyctiphanes</taxon>
    </lineage>
</organism>
<sequence>GLSISSEEGIVLTMTNRVTYGTFVTTLWSADVKFEDIPGCGDAAGGSTETVGCSSETIINTFADGESVRITSPTVMTANPGQNITCSWNMQNAAEMFSGQTTSCQ</sequence>
<accession>A0AAV2SRT1</accession>
<evidence type="ECO:0000313" key="2">
    <source>
        <dbReference type="Proteomes" id="UP001497623"/>
    </source>
</evidence>
<proteinExistence type="predicted"/>
<evidence type="ECO:0000313" key="1">
    <source>
        <dbReference type="EMBL" id="CAL4233851.1"/>
    </source>
</evidence>
<name>A0AAV2SRT1_MEGNR</name>
<dbReference type="AlphaFoldDB" id="A0AAV2SRT1"/>
<dbReference type="Proteomes" id="UP001497623">
    <property type="component" value="Unassembled WGS sequence"/>
</dbReference>
<reference evidence="1 2" key="1">
    <citation type="submission" date="2024-05" db="EMBL/GenBank/DDBJ databases">
        <authorList>
            <person name="Wallberg A."/>
        </authorList>
    </citation>
    <scope>NUCLEOTIDE SEQUENCE [LARGE SCALE GENOMIC DNA]</scope>
</reference>
<feature type="non-terminal residue" evidence="1">
    <location>
        <position position="1"/>
    </location>
</feature>
<dbReference type="EMBL" id="CAXKWB010112268">
    <property type="protein sequence ID" value="CAL4233851.1"/>
    <property type="molecule type" value="Genomic_DNA"/>
</dbReference>
<comment type="caution">
    <text evidence="1">The sequence shown here is derived from an EMBL/GenBank/DDBJ whole genome shotgun (WGS) entry which is preliminary data.</text>
</comment>
<keyword evidence="2" id="KW-1185">Reference proteome</keyword>
<protein>
    <submittedName>
        <fullName evidence="1">Uncharacterized protein</fullName>
    </submittedName>
</protein>
<feature type="non-terminal residue" evidence="1">
    <location>
        <position position="105"/>
    </location>
</feature>